<dbReference type="EMBL" id="CAXKWB010024907">
    <property type="protein sequence ID" value="CAL4126883.1"/>
    <property type="molecule type" value="Genomic_DNA"/>
</dbReference>
<proteinExistence type="predicted"/>
<gene>
    <name evidence="2" type="ORF">MNOR_LOCUS25730</name>
</gene>
<keyword evidence="3" id="KW-1185">Reference proteome</keyword>
<organism evidence="2 3">
    <name type="scientific">Meganyctiphanes norvegica</name>
    <name type="common">Northern krill</name>
    <name type="synonym">Thysanopoda norvegica</name>
    <dbReference type="NCBI Taxonomy" id="48144"/>
    <lineage>
        <taxon>Eukaryota</taxon>
        <taxon>Metazoa</taxon>
        <taxon>Ecdysozoa</taxon>
        <taxon>Arthropoda</taxon>
        <taxon>Crustacea</taxon>
        <taxon>Multicrustacea</taxon>
        <taxon>Malacostraca</taxon>
        <taxon>Eumalacostraca</taxon>
        <taxon>Eucarida</taxon>
        <taxon>Euphausiacea</taxon>
        <taxon>Euphausiidae</taxon>
        <taxon>Meganyctiphanes</taxon>
    </lineage>
</organism>
<name>A0AAV2RIK9_MEGNR</name>
<evidence type="ECO:0000256" key="1">
    <source>
        <dbReference type="SAM" id="MobiDB-lite"/>
    </source>
</evidence>
<evidence type="ECO:0000313" key="3">
    <source>
        <dbReference type="Proteomes" id="UP001497623"/>
    </source>
</evidence>
<dbReference type="AlphaFoldDB" id="A0AAV2RIK9"/>
<dbReference type="Proteomes" id="UP001497623">
    <property type="component" value="Unassembled WGS sequence"/>
</dbReference>
<feature type="non-terminal residue" evidence="2">
    <location>
        <position position="1"/>
    </location>
</feature>
<feature type="compositionally biased region" description="Acidic residues" evidence="1">
    <location>
        <begin position="73"/>
        <end position="88"/>
    </location>
</feature>
<sequence>TRRKSAPTISLEELVGSSDTDSEGEDNTDATDKNEELDVSEDTDVRFHISKRIRSVDVLLQKMFEKELEFDDLGPDLDTIDDDDDNDDFSPPKLRRTAWHM</sequence>
<reference evidence="2 3" key="1">
    <citation type="submission" date="2024-05" db="EMBL/GenBank/DDBJ databases">
        <authorList>
            <person name="Wallberg A."/>
        </authorList>
    </citation>
    <scope>NUCLEOTIDE SEQUENCE [LARGE SCALE GENOMIC DNA]</scope>
</reference>
<evidence type="ECO:0000313" key="2">
    <source>
        <dbReference type="EMBL" id="CAL4126883.1"/>
    </source>
</evidence>
<feature type="region of interest" description="Disordered" evidence="1">
    <location>
        <begin position="73"/>
        <end position="101"/>
    </location>
</feature>
<comment type="caution">
    <text evidence="2">The sequence shown here is derived from an EMBL/GenBank/DDBJ whole genome shotgun (WGS) entry which is preliminary data.</text>
</comment>
<feature type="region of interest" description="Disordered" evidence="1">
    <location>
        <begin position="1"/>
        <end position="38"/>
    </location>
</feature>
<feature type="compositionally biased region" description="Acidic residues" evidence="1">
    <location>
        <begin position="20"/>
        <end position="29"/>
    </location>
</feature>
<protein>
    <submittedName>
        <fullName evidence="2">Uncharacterized protein</fullName>
    </submittedName>
</protein>
<accession>A0AAV2RIK9</accession>